<keyword evidence="1" id="KW-0175">Coiled coil</keyword>
<dbReference type="EMBL" id="GG662621">
    <property type="protein sequence ID" value="EAS00291.4"/>
    <property type="molecule type" value="Genomic_DNA"/>
</dbReference>
<dbReference type="GeneID" id="7838215"/>
<feature type="coiled-coil region" evidence="1">
    <location>
        <begin position="390"/>
        <end position="424"/>
    </location>
</feature>
<feature type="region of interest" description="Disordered" evidence="2">
    <location>
        <begin position="1"/>
        <end position="41"/>
    </location>
</feature>
<dbReference type="InParanoid" id="I7M2F5"/>
<feature type="region of interest" description="Disordered" evidence="2">
    <location>
        <begin position="301"/>
        <end position="321"/>
    </location>
</feature>
<proteinExistence type="predicted"/>
<evidence type="ECO:0000313" key="4">
    <source>
        <dbReference type="Proteomes" id="UP000009168"/>
    </source>
</evidence>
<evidence type="ECO:0000256" key="1">
    <source>
        <dbReference type="SAM" id="Coils"/>
    </source>
</evidence>
<protein>
    <submittedName>
        <fullName evidence="3">Uncharacterized protein</fullName>
    </submittedName>
</protein>
<evidence type="ECO:0000313" key="3">
    <source>
        <dbReference type="EMBL" id="EAS00291.4"/>
    </source>
</evidence>
<dbReference type="KEGG" id="tet:TTHERM_00218640"/>
<accession>I7M2F5</accession>
<gene>
    <name evidence="3" type="ORF">TTHERM_00218640</name>
</gene>
<reference evidence="4" key="1">
    <citation type="journal article" date="2006" name="PLoS Biol.">
        <title>Macronuclear genome sequence of the ciliate Tetrahymena thermophila, a model eukaryote.</title>
        <authorList>
            <person name="Eisen J.A."/>
            <person name="Coyne R.S."/>
            <person name="Wu M."/>
            <person name="Wu D."/>
            <person name="Thiagarajan M."/>
            <person name="Wortman J.R."/>
            <person name="Badger J.H."/>
            <person name="Ren Q."/>
            <person name="Amedeo P."/>
            <person name="Jones K.M."/>
            <person name="Tallon L.J."/>
            <person name="Delcher A.L."/>
            <person name="Salzberg S.L."/>
            <person name="Silva J.C."/>
            <person name="Haas B.J."/>
            <person name="Majoros W.H."/>
            <person name="Farzad M."/>
            <person name="Carlton J.M."/>
            <person name="Smith R.K. Jr."/>
            <person name="Garg J."/>
            <person name="Pearlman R.E."/>
            <person name="Karrer K.M."/>
            <person name="Sun L."/>
            <person name="Manning G."/>
            <person name="Elde N.C."/>
            <person name="Turkewitz A.P."/>
            <person name="Asai D.J."/>
            <person name="Wilkes D.E."/>
            <person name="Wang Y."/>
            <person name="Cai H."/>
            <person name="Collins K."/>
            <person name="Stewart B.A."/>
            <person name="Lee S.R."/>
            <person name="Wilamowska K."/>
            <person name="Weinberg Z."/>
            <person name="Ruzzo W.L."/>
            <person name="Wloga D."/>
            <person name="Gaertig J."/>
            <person name="Frankel J."/>
            <person name="Tsao C.-C."/>
            <person name="Gorovsky M.A."/>
            <person name="Keeling P.J."/>
            <person name="Waller R.F."/>
            <person name="Patron N.J."/>
            <person name="Cherry J.M."/>
            <person name="Stover N.A."/>
            <person name="Krieger C.J."/>
            <person name="del Toro C."/>
            <person name="Ryder H.F."/>
            <person name="Williamson S.C."/>
            <person name="Barbeau R.A."/>
            <person name="Hamilton E.P."/>
            <person name="Orias E."/>
        </authorList>
    </citation>
    <scope>NUCLEOTIDE SEQUENCE [LARGE SCALE GENOMIC DNA]</scope>
    <source>
        <strain evidence="4">SB210</strain>
    </source>
</reference>
<name>I7M2F5_TETTS</name>
<sequence length="599" mass="70831">MELNANQNTFGIIPYQQQQSSNKGLMQIQSPNKNQQRSPLKSNPTFQKEMLIQKCEDANPNLFKKYPHIYHNVMEIIDQFSKEGKINENSIDFLQQKVQKEIQFQLNKLRTSNKIGLIENLFYNNPTLQQQSRYIHNSFINSPMQNNIQQKLNENSVNGDQKLKMQQNKAANSNGDLNSVKIQNIHGSNQRSESTNRRNSPVIKPLNLGIISNQLSQAETPQNAQNLSSNKANIYSGLSRNKQIPYYGKAARSSSYMGDVAKKNLILDQILKKKDSTDASTIQENDRKYSQVHRRLNTQEFNNNDCSSANKIQNQNSQNHKNGYSNFREENQITAQFDIQPQSNKISQHQQNINQPKSFGTIAQNNILNTTAVNHQDLEKNRNNKQNLNKSNIDEQYQQEIKKLIELEQEYEKQRIQNIKDKEKIVYNTIKQQWDKQIDWKKSEILKEREKDKEYKKKIEILVQEEINLNNLKSSEKKWQAVQDKQQVLQQIQQQREQKERERSKEKEKERKYIFENELTMKNEQEQQRIIELNKKQQQNIMIQNHIQLSKNMKDNQEKQTRLEEIKRIRDQIAQQHIIDQRKDEEYVHRIGKISKRLF</sequence>
<dbReference type="AlphaFoldDB" id="I7M2F5"/>
<dbReference type="Proteomes" id="UP000009168">
    <property type="component" value="Unassembled WGS sequence"/>
</dbReference>
<keyword evidence="4" id="KW-1185">Reference proteome</keyword>
<feature type="coiled-coil region" evidence="1">
    <location>
        <begin position="482"/>
        <end position="576"/>
    </location>
</feature>
<dbReference type="RefSeq" id="XP_001020536.4">
    <property type="nucleotide sequence ID" value="XM_001020536.4"/>
</dbReference>
<organism evidence="3 4">
    <name type="scientific">Tetrahymena thermophila (strain SB210)</name>
    <dbReference type="NCBI Taxonomy" id="312017"/>
    <lineage>
        <taxon>Eukaryota</taxon>
        <taxon>Sar</taxon>
        <taxon>Alveolata</taxon>
        <taxon>Ciliophora</taxon>
        <taxon>Intramacronucleata</taxon>
        <taxon>Oligohymenophorea</taxon>
        <taxon>Hymenostomatida</taxon>
        <taxon>Tetrahymenina</taxon>
        <taxon>Tetrahymenidae</taxon>
        <taxon>Tetrahymena</taxon>
    </lineage>
</organism>
<evidence type="ECO:0000256" key="2">
    <source>
        <dbReference type="SAM" id="MobiDB-lite"/>
    </source>
</evidence>